<dbReference type="CDD" id="cd11316">
    <property type="entry name" value="AmyAc_bac2_AmyA"/>
    <property type="match status" value="1"/>
</dbReference>
<name>A0ABX1QXJ3_9ALTE</name>
<dbReference type="PANTHER" id="PTHR10357:SF179">
    <property type="entry name" value="NEUTRAL AND BASIC AMINO ACID TRANSPORT PROTEIN RBAT"/>
    <property type="match status" value="1"/>
</dbReference>
<evidence type="ECO:0000259" key="3">
    <source>
        <dbReference type="SMART" id="SM00642"/>
    </source>
</evidence>
<keyword evidence="5" id="KW-1185">Reference proteome</keyword>
<feature type="chain" id="PRO_5045775287" evidence="2">
    <location>
        <begin position="24"/>
        <end position="582"/>
    </location>
</feature>
<evidence type="ECO:0000256" key="2">
    <source>
        <dbReference type="SAM" id="SignalP"/>
    </source>
</evidence>
<dbReference type="Gene3D" id="3.90.400.10">
    <property type="entry name" value="Oligo-1,6-glucosidase, Domain 2"/>
    <property type="match status" value="1"/>
</dbReference>
<protein>
    <submittedName>
        <fullName evidence="4">Alpha-amylase</fullName>
    </submittedName>
</protein>
<dbReference type="Proteomes" id="UP000709336">
    <property type="component" value="Unassembled WGS sequence"/>
</dbReference>
<dbReference type="PANTHER" id="PTHR10357">
    <property type="entry name" value="ALPHA-AMYLASE FAMILY MEMBER"/>
    <property type="match status" value="1"/>
</dbReference>
<accession>A0ABX1QXJ3</accession>
<dbReference type="SMART" id="SM00642">
    <property type="entry name" value="Aamy"/>
    <property type="match status" value="1"/>
</dbReference>
<organism evidence="4 5">
    <name type="scientific">Alteromonas ponticola</name>
    <dbReference type="NCBI Taxonomy" id="2720613"/>
    <lineage>
        <taxon>Bacteria</taxon>
        <taxon>Pseudomonadati</taxon>
        <taxon>Pseudomonadota</taxon>
        <taxon>Gammaproteobacteria</taxon>
        <taxon>Alteromonadales</taxon>
        <taxon>Alteromonadaceae</taxon>
        <taxon>Alteromonas/Salinimonas group</taxon>
        <taxon>Alteromonas</taxon>
    </lineage>
</organism>
<feature type="domain" description="Glycosyl hydrolase family 13 catalytic" evidence="3">
    <location>
        <begin position="59"/>
        <end position="499"/>
    </location>
</feature>
<comment type="caution">
    <text evidence="4">The sequence shown here is derived from an EMBL/GenBank/DDBJ whole genome shotgun (WGS) entry which is preliminary data.</text>
</comment>
<proteinExistence type="inferred from homology"/>
<dbReference type="InterPro" id="IPR045857">
    <property type="entry name" value="O16G_dom_2"/>
</dbReference>
<dbReference type="InterPro" id="IPR006047">
    <property type="entry name" value="GH13_cat_dom"/>
</dbReference>
<dbReference type="EMBL" id="JAATNW010000002">
    <property type="protein sequence ID" value="NMH58940.1"/>
    <property type="molecule type" value="Genomic_DNA"/>
</dbReference>
<dbReference type="Pfam" id="PF00128">
    <property type="entry name" value="Alpha-amylase"/>
    <property type="match status" value="1"/>
</dbReference>
<gene>
    <name evidence="4" type="ORF">HCJ96_02750</name>
</gene>
<keyword evidence="2" id="KW-0732">Signal</keyword>
<dbReference type="SUPFAM" id="SSF51445">
    <property type="entry name" value="(Trans)glycosidases"/>
    <property type="match status" value="1"/>
</dbReference>
<evidence type="ECO:0000313" key="4">
    <source>
        <dbReference type="EMBL" id="NMH58940.1"/>
    </source>
</evidence>
<evidence type="ECO:0000256" key="1">
    <source>
        <dbReference type="ARBA" id="ARBA00008061"/>
    </source>
</evidence>
<dbReference type="InterPro" id="IPR017853">
    <property type="entry name" value="GH"/>
</dbReference>
<dbReference type="Gene3D" id="3.20.20.80">
    <property type="entry name" value="Glycosidases"/>
    <property type="match status" value="1"/>
</dbReference>
<dbReference type="RefSeq" id="WP_169209522.1">
    <property type="nucleotide sequence ID" value="NZ_JAATNW010000002.1"/>
</dbReference>
<comment type="similarity">
    <text evidence="1">Belongs to the glycosyl hydrolase 13 family.</text>
</comment>
<evidence type="ECO:0000313" key="5">
    <source>
        <dbReference type="Proteomes" id="UP000709336"/>
    </source>
</evidence>
<reference evidence="4 5" key="1">
    <citation type="submission" date="2020-03" db="EMBL/GenBank/DDBJ databases">
        <title>Alteromonas ponticola sp. nov., isolated from seawater.</title>
        <authorList>
            <person name="Yoon J.-H."/>
            <person name="Kim Y.-O."/>
        </authorList>
    </citation>
    <scope>NUCLEOTIDE SEQUENCE [LARGE SCALE GENOMIC DNA]</scope>
    <source>
        <strain evidence="4 5">MYP5</strain>
    </source>
</reference>
<feature type="signal peptide" evidence="2">
    <location>
        <begin position="1"/>
        <end position="23"/>
    </location>
</feature>
<dbReference type="PROSITE" id="PS51257">
    <property type="entry name" value="PROKAR_LIPOPROTEIN"/>
    <property type="match status" value="1"/>
</dbReference>
<sequence>MKTFPKKASLLALSILVASCSQQSKPRVPANDAETDTAFQTIQLKNQNPNWWDNAIFYEIWPRSFYDLDGDGSGDFDGMTAKLPYLQELGVNGIWLTPVFEAPSYHGYDFQDFYQVESDYGTMQDFEEFIEASHKHGIKVILDLVINHISDGHEWFKKSAAKESGFEDYFIWKKEIPEHWGRAWEDDVDNPEAVWHWNEQRGEYYYGAFGASQPDVNLRNPKVVEEMNKLATFWLEKGVDGFRLDAVRYAVEDESADGQDADQADTAGTIDYWTQFTQHVKSINPDAMLVAEAWADMPTIGKYYDGGKGLDSAFDFDFGYVVSGILNSGGERSADFGSVKEGESDNTRDALWENLKSRKATAPLSFFSPFLTNHDQNRLMHTLGEDEDKAKLAATLLLTTPGTLYLYYGEEIGLSQFATGDDQYRRAIMQWEDNDAAGFNTTGEFWLDQGKWFPWAENHQPWWGNYWQSQRTEKNASVATQAADPDSLLNHYKKLIEIRNQQSALQFPDEIRYFPVDNQDAWVVQNVKAEQTRLTLVNLNPGADTTFSVPETLQGDYVDLLSGDTVTLSATFTLKSGQSFIL</sequence>